<proteinExistence type="predicted"/>
<dbReference type="EMBL" id="CADCVJ010000130">
    <property type="protein sequence ID" value="CAA9475211.1"/>
    <property type="molecule type" value="Genomic_DNA"/>
</dbReference>
<keyword evidence="2" id="KW-0131">Cell cycle</keyword>
<dbReference type="GO" id="GO:0051301">
    <property type="term" value="P:cell division"/>
    <property type="evidence" value="ECO:0007669"/>
    <property type="project" value="UniProtKB-KW"/>
</dbReference>
<reference evidence="2" key="1">
    <citation type="submission" date="2020-02" db="EMBL/GenBank/DDBJ databases">
        <authorList>
            <person name="Meier V. D."/>
        </authorList>
    </citation>
    <scope>NUCLEOTIDE SEQUENCE</scope>
    <source>
        <strain evidence="2">AVDCRST_MAG38</strain>
    </source>
</reference>
<feature type="non-terminal residue" evidence="2">
    <location>
        <position position="1"/>
    </location>
</feature>
<name>A0A6J4RN76_9ACTN</name>
<feature type="region of interest" description="Disordered" evidence="1">
    <location>
        <begin position="1"/>
        <end position="37"/>
    </location>
</feature>
<feature type="non-terminal residue" evidence="2">
    <location>
        <position position="37"/>
    </location>
</feature>
<evidence type="ECO:0000313" key="2">
    <source>
        <dbReference type="EMBL" id="CAA9475211.1"/>
    </source>
</evidence>
<evidence type="ECO:0000256" key="1">
    <source>
        <dbReference type="SAM" id="MobiDB-lite"/>
    </source>
</evidence>
<sequence length="37" mass="3912">ARRQGRDLRPARPDAGDDPRGDQAGALDRQGAPGDAR</sequence>
<gene>
    <name evidence="2" type="ORF">AVDCRST_MAG38-1614</name>
</gene>
<feature type="compositionally biased region" description="Basic and acidic residues" evidence="1">
    <location>
        <begin position="1"/>
        <end position="21"/>
    </location>
</feature>
<accession>A0A6J4RN76</accession>
<dbReference type="AlphaFoldDB" id="A0A6J4RN76"/>
<protein>
    <submittedName>
        <fullName evidence="2">Cell division initiation protein</fullName>
    </submittedName>
</protein>
<organism evidence="2">
    <name type="scientific">uncultured Solirubrobacteraceae bacterium</name>
    <dbReference type="NCBI Taxonomy" id="1162706"/>
    <lineage>
        <taxon>Bacteria</taxon>
        <taxon>Bacillati</taxon>
        <taxon>Actinomycetota</taxon>
        <taxon>Thermoleophilia</taxon>
        <taxon>Solirubrobacterales</taxon>
        <taxon>Solirubrobacteraceae</taxon>
        <taxon>environmental samples</taxon>
    </lineage>
</organism>
<keyword evidence="2" id="KW-0132">Cell division</keyword>